<dbReference type="STRING" id="316056.RPC_0006"/>
<dbReference type="RefSeq" id="WP_011470493.1">
    <property type="nucleotide sequence ID" value="NC_007925.1"/>
</dbReference>
<sequence>MRPSHIPKIAPEAFFAWIAGQEGRYELVDGEVVMMAGAGRRHDHIVVNLITALNLQTRGGRCQTFTGDTYVATSPATRRMPDLGVDCGTADDASLVADQPSLVVEVLSPTTGGIDVTIKLAEYQSLPTLDYILLVDTASPKVHFHYRAQDRIWTAIVVEGLDAAIRLDRLEVRLELRDIYAGLEFRPKPKLVEPASEAYEPGGSDP</sequence>
<accession>Q21DF1</accession>
<evidence type="ECO:0000313" key="2">
    <source>
        <dbReference type="EMBL" id="ABD85585.1"/>
    </source>
</evidence>
<dbReference type="EMBL" id="CP000301">
    <property type="protein sequence ID" value="ABD85585.1"/>
    <property type="molecule type" value="Genomic_DNA"/>
</dbReference>
<feature type="domain" description="Putative restriction endonuclease" evidence="1">
    <location>
        <begin position="12"/>
        <end position="170"/>
    </location>
</feature>
<evidence type="ECO:0000259" key="1">
    <source>
        <dbReference type="Pfam" id="PF05685"/>
    </source>
</evidence>
<dbReference type="KEGG" id="rpc:RPC_0006"/>
<dbReference type="OrthoDB" id="155284at2"/>
<protein>
    <recommendedName>
        <fullName evidence="1">Putative restriction endonuclease domain-containing protein</fullName>
    </recommendedName>
</protein>
<dbReference type="HOGENOM" id="CLU_076312_6_0_5"/>
<dbReference type="InterPro" id="IPR008538">
    <property type="entry name" value="Uma2"/>
</dbReference>
<dbReference type="PANTHER" id="PTHR36558">
    <property type="entry name" value="GLR1098 PROTEIN"/>
    <property type="match status" value="1"/>
</dbReference>
<dbReference type="CDD" id="cd06260">
    <property type="entry name" value="DUF820-like"/>
    <property type="match status" value="1"/>
</dbReference>
<dbReference type="Pfam" id="PF05685">
    <property type="entry name" value="Uma2"/>
    <property type="match status" value="1"/>
</dbReference>
<dbReference type="SUPFAM" id="SSF52980">
    <property type="entry name" value="Restriction endonuclease-like"/>
    <property type="match status" value="1"/>
</dbReference>
<gene>
    <name evidence="2" type="ordered locus">RPC_0006</name>
</gene>
<name>Q21DF1_RHOPB</name>
<dbReference type="Gene3D" id="3.90.1570.10">
    <property type="entry name" value="tt1808, chain A"/>
    <property type="match status" value="1"/>
</dbReference>
<dbReference type="InterPro" id="IPR011335">
    <property type="entry name" value="Restrct_endonuc-II-like"/>
</dbReference>
<dbReference type="PANTHER" id="PTHR36558:SF1">
    <property type="entry name" value="RESTRICTION ENDONUCLEASE DOMAIN-CONTAINING PROTEIN-RELATED"/>
    <property type="match status" value="1"/>
</dbReference>
<reference evidence="2" key="1">
    <citation type="submission" date="2006-03" db="EMBL/GenBank/DDBJ databases">
        <title>Complete sequence of Rhodopseudomonas palustris BisB18.</title>
        <authorList>
            <consortium name="US DOE Joint Genome Institute"/>
            <person name="Copeland A."/>
            <person name="Lucas S."/>
            <person name="Lapidus A."/>
            <person name="Barry K."/>
            <person name="Detter J.C."/>
            <person name="Glavina del Rio T."/>
            <person name="Hammon N."/>
            <person name="Israni S."/>
            <person name="Dalin E."/>
            <person name="Tice H."/>
            <person name="Pitluck S."/>
            <person name="Chain P."/>
            <person name="Malfatti S."/>
            <person name="Shin M."/>
            <person name="Vergez L."/>
            <person name="Schmutz J."/>
            <person name="Larimer F."/>
            <person name="Land M."/>
            <person name="Hauser L."/>
            <person name="Pelletier D.A."/>
            <person name="Kyrpides N."/>
            <person name="Anderson I."/>
            <person name="Oda Y."/>
            <person name="Harwood C.S."/>
            <person name="Richardson P."/>
        </authorList>
    </citation>
    <scope>NUCLEOTIDE SEQUENCE [LARGE SCALE GENOMIC DNA]</scope>
    <source>
        <strain evidence="2">BisB18</strain>
    </source>
</reference>
<dbReference type="AlphaFoldDB" id="Q21DF1"/>
<dbReference type="InterPro" id="IPR012296">
    <property type="entry name" value="Nuclease_put_TT1808"/>
</dbReference>
<proteinExistence type="predicted"/>
<dbReference type="eggNOG" id="COG4636">
    <property type="taxonomic scope" value="Bacteria"/>
</dbReference>
<organism evidence="2">
    <name type="scientific">Rhodopseudomonas palustris (strain BisB18)</name>
    <dbReference type="NCBI Taxonomy" id="316056"/>
    <lineage>
        <taxon>Bacteria</taxon>
        <taxon>Pseudomonadati</taxon>
        <taxon>Pseudomonadota</taxon>
        <taxon>Alphaproteobacteria</taxon>
        <taxon>Hyphomicrobiales</taxon>
        <taxon>Nitrobacteraceae</taxon>
        <taxon>Rhodopseudomonas</taxon>
    </lineage>
</organism>